<accession>A0A0U4JSK9</accession>
<organism evidence="1 2">
    <name type="scientific">Arthrobacter phage Laroye</name>
    <dbReference type="NCBI Taxonomy" id="1772305"/>
    <lineage>
        <taxon>Viruses</taxon>
        <taxon>Duplodnaviria</taxon>
        <taxon>Heunggongvirae</taxon>
        <taxon>Uroviricota</taxon>
        <taxon>Caudoviricetes</taxon>
        <taxon>Laroyevirus</taxon>
        <taxon>Laroyevirus laroye</taxon>
    </lineage>
</organism>
<gene>
    <name evidence="1" type="primary">86</name>
    <name evidence="1" type="ORF">LAROYE_86</name>
</gene>
<dbReference type="GeneID" id="40078942"/>
<name>A0A0U4JSK9_9CAUD</name>
<keyword evidence="2" id="KW-1185">Reference proteome</keyword>
<protein>
    <submittedName>
        <fullName evidence="1">HTH DNA binding domain protein</fullName>
    </submittedName>
</protein>
<reference evidence="2" key="1">
    <citation type="submission" date="2015-11" db="EMBL/GenBank/DDBJ databases">
        <authorList>
            <person name="Dogans D."/>
            <person name="Schneider V.M."/>
            <person name="Bradley K.W."/>
            <person name="Asai D.J."/>
            <person name="Bowman C.A."/>
            <person name="Russell D.A."/>
            <person name="Pope W.H."/>
            <person name="Jacobs-Sera D."/>
            <person name="Hendrix R.W."/>
            <person name="Hatfull G.F."/>
        </authorList>
    </citation>
    <scope>NUCLEOTIDE SEQUENCE [LARGE SCALE GENOMIC DNA]</scope>
</reference>
<dbReference type="EMBL" id="KU160654">
    <property type="protein sequence ID" value="ALY09611.1"/>
    <property type="molecule type" value="Genomic_DNA"/>
</dbReference>
<dbReference type="KEGG" id="vg:40078942"/>
<dbReference type="RefSeq" id="YP_009603076.1">
    <property type="nucleotide sequence ID" value="NC_041947.1"/>
</dbReference>
<proteinExistence type="predicted"/>
<dbReference type="Proteomes" id="UP000222336">
    <property type="component" value="Segment"/>
</dbReference>
<sequence>MPHPSDRRGFTPAQQEVIAVIKAGTQPGTPFTGTAKSIERAIGVGITLKQVENALRGLEAAACITKTWNPDRYVWNFTLSGEAAK</sequence>
<evidence type="ECO:0000313" key="2">
    <source>
        <dbReference type="Proteomes" id="UP000222336"/>
    </source>
</evidence>
<evidence type="ECO:0000313" key="1">
    <source>
        <dbReference type="EMBL" id="ALY09611.1"/>
    </source>
</evidence>